<protein>
    <submittedName>
        <fullName evidence="1">Uncharacterized protein</fullName>
    </submittedName>
</protein>
<comment type="caution">
    <text evidence="1">The sequence shown here is derived from an EMBL/GenBank/DDBJ whole genome shotgun (WGS) entry which is preliminary data.</text>
</comment>
<gene>
    <name evidence="1" type="ORF">EVAR_73771_1</name>
</gene>
<evidence type="ECO:0000313" key="2">
    <source>
        <dbReference type="Proteomes" id="UP000299102"/>
    </source>
</evidence>
<accession>A0A4C1SNB4</accession>
<evidence type="ECO:0000313" key="1">
    <source>
        <dbReference type="EMBL" id="GBP03406.1"/>
    </source>
</evidence>
<dbReference type="AlphaFoldDB" id="A0A4C1SNB4"/>
<dbReference type="Proteomes" id="UP000299102">
    <property type="component" value="Unassembled WGS sequence"/>
</dbReference>
<reference evidence="1 2" key="1">
    <citation type="journal article" date="2019" name="Commun. Biol.">
        <title>The bagworm genome reveals a unique fibroin gene that provides high tensile strength.</title>
        <authorList>
            <person name="Kono N."/>
            <person name="Nakamura H."/>
            <person name="Ohtoshi R."/>
            <person name="Tomita M."/>
            <person name="Numata K."/>
            <person name="Arakawa K."/>
        </authorList>
    </citation>
    <scope>NUCLEOTIDE SEQUENCE [LARGE SCALE GENOMIC DNA]</scope>
</reference>
<proteinExistence type="predicted"/>
<organism evidence="1 2">
    <name type="scientific">Eumeta variegata</name>
    <name type="common">Bagworm moth</name>
    <name type="synonym">Eumeta japonica</name>
    <dbReference type="NCBI Taxonomy" id="151549"/>
    <lineage>
        <taxon>Eukaryota</taxon>
        <taxon>Metazoa</taxon>
        <taxon>Ecdysozoa</taxon>
        <taxon>Arthropoda</taxon>
        <taxon>Hexapoda</taxon>
        <taxon>Insecta</taxon>
        <taxon>Pterygota</taxon>
        <taxon>Neoptera</taxon>
        <taxon>Endopterygota</taxon>
        <taxon>Lepidoptera</taxon>
        <taxon>Glossata</taxon>
        <taxon>Ditrysia</taxon>
        <taxon>Tineoidea</taxon>
        <taxon>Psychidae</taxon>
        <taxon>Oiketicinae</taxon>
        <taxon>Eumeta</taxon>
    </lineage>
</organism>
<keyword evidence="2" id="KW-1185">Reference proteome</keyword>
<sequence length="120" mass="12925">MPILLLAPIRLAFDFEPGPDSVNSDSGPALDPESVLKFELGTAFQTDSSHAINFNFSRTFDFHLDLGLDSDPPGFESRFCSGLAYTGSGIGIENDIASSIETGTKIENETGVKIKCGNWH</sequence>
<name>A0A4C1SNB4_EUMVA</name>
<dbReference type="EMBL" id="BGZK01003654">
    <property type="protein sequence ID" value="GBP03406.1"/>
    <property type="molecule type" value="Genomic_DNA"/>
</dbReference>